<feature type="compositionally biased region" description="Basic and acidic residues" evidence="1">
    <location>
        <begin position="187"/>
        <end position="196"/>
    </location>
</feature>
<feature type="compositionally biased region" description="Basic and acidic residues" evidence="1">
    <location>
        <begin position="916"/>
        <end position="927"/>
    </location>
</feature>
<reference evidence="3" key="1">
    <citation type="submission" date="2022-03" db="EMBL/GenBank/DDBJ databases">
        <authorList>
            <person name="Martin C."/>
        </authorList>
    </citation>
    <scope>NUCLEOTIDE SEQUENCE</scope>
</reference>
<feature type="compositionally biased region" description="Basic residues" evidence="1">
    <location>
        <begin position="819"/>
        <end position="861"/>
    </location>
</feature>
<feature type="compositionally biased region" description="Basic and acidic residues" evidence="1">
    <location>
        <begin position="862"/>
        <end position="883"/>
    </location>
</feature>
<proteinExistence type="predicted"/>
<evidence type="ECO:0000256" key="1">
    <source>
        <dbReference type="SAM" id="MobiDB-lite"/>
    </source>
</evidence>
<evidence type="ECO:0000313" key="4">
    <source>
        <dbReference type="Proteomes" id="UP000749559"/>
    </source>
</evidence>
<evidence type="ECO:0000313" key="3">
    <source>
        <dbReference type="EMBL" id="CAH1789524.1"/>
    </source>
</evidence>
<name>A0A8J1TQS6_OWEFU</name>
<feature type="region of interest" description="Disordered" evidence="1">
    <location>
        <begin position="812"/>
        <end position="887"/>
    </location>
</feature>
<protein>
    <submittedName>
        <fullName evidence="3">Uncharacterized protein</fullName>
    </submittedName>
</protein>
<feature type="region of interest" description="Disordered" evidence="1">
    <location>
        <begin position="904"/>
        <end position="1001"/>
    </location>
</feature>
<dbReference type="AlphaFoldDB" id="A0A8J1TQS6"/>
<feature type="non-terminal residue" evidence="3">
    <location>
        <position position="1001"/>
    </location>
</feature>
<feature type="compositionally biased region" description="Basic and acidic residues" evidence="1">
    <location>
        <begin position="156"/>
        <end position="177"/>
    </location>
</feature>
<dbReference type="Proteomes" id="UP000749559">
    <property type="component" value="Unassembled WGS sequence"/>
</dbReference>
<comment type="caution">
    <text evidence="3">The sequence shown here is derived from an EMBL/GenBank/DDBJ whole genome shotgun (WGS) entry which is preliminary data.</text>
</comment>
<gene>
    <name evidence="3" type="ORF">OFUS_LOCUS14867</name>
</gene>
<sequence length="1001" mass="117823">MITKFPVTLVVIIWASISLIESHQRCPSSCHVRHHVLECRGRLLPDDLNNVIVECVTPTVTEIYLSHNVKRCDCKWWLFLQQLKKRDNVNVFSYKHNPQCSGNLRKICTRMYQSHYNSHTVERPPHNHRKETRQDLAENNYRVHRKESIRQNQNEVKTKSEKETNRGPNGDKVDIENKSSGQTMEDTGPRRMKEALDSNLKNKHQDTKSDPQEQLSNSNGLDSTDRLLLRVLLMKMKTRNAPRRHLDSTRKDKVLPKTAIPDEDALTQTSVNAPDTNIVKRIKTVKKKHYTRDNYPDERIQTSTIKPDINYPPDRRTKEAKKNHLKNIEIKRRKIRRTRAVETVHDEKSNKSDANHVLANDISSTPIPNQLRVNQSKPIVKKVVKLGAKHETDKQVKLNATVIPAKSSTRAPTHTPITIGQVPPTTVVTSHSTKVPLESSNDISVTKQTLRDSLVKIDRMPIPLPQQNIIVLTPEINNLKMNNLERPPLGDNASQNYNEKLAQREMEEMNSFASVEQINKEQNTPLMSSDKNKSASISTIAETTLSSNSQAGDKNDKTTTVASIMKAPKHEIINKMSTTISPQSKYTYKGQLPRVYMPFIPNIYGPLNEANAKSDKHVLTANDLMPPRVYKGQMLIGRKLYPLDKTNKESMDALKQFVTDTNKKISVLSRANTKHFYMKIFLYKMMRFTKTYLGKDVQHLVEGPVKRTIISKRSVNKPNENDTRRSFRKLRKMHFKQMPYTTSKKKHAKLPSKKKARRKWKRYYNTRNTKDQRKMAKIKMASAKHRGMKKLRRHRKQRMLKQIGKRHYLTRNTKDQRKMAKIKKNRARLPRQKELRRQRKHRTLQKKRKSSRRRKLRKRLSKDKTHYTTRNTKDKIKKGEINKNHTKALRKRNLRKRIKHEILQKKGKRHYMTKNTKYERKTAEIKKNRAKRMRKKKQKRQRKHRKPKKEKRNDITRNTKVKRKETQIKKPRAKSVRMKKLRRKRKQRKLKKQVKRHYIRR</sequence>
<feature type="signal peptide" evidence="2">
    <location>
        <begin position="1"/>
        <end position="22"/>
    </location>
</feature>
<feature type="compositionally biased region" description="Basic residues" evidence="1">
    <location>
        <begin position="959"/>
        <end position="1001"/>
    </location>
</feature>
<evidence type="ECO:0000256" key="2">
    <source>
        <dbReference type="SAM" id="SignalP"/>
    </source>
</evidence>
<accession>A0A8J1TQS6</accession>
<feature type="chain" id="PRO_5043635897" evidence="2">
    <location>
        <begin position="23"/>
        <end position="1001"/>
    </location>
</feature>
<feature type="compositionally biased region" description="Basic residues" evidence="1">
    <location>
        <begin position="928"/>
        <end position="950"/>
    </location>
</feature>
<keyword evidence="2" id="KW-0732">Signal</keyword>
<organism evidence="3 4">
    <name type="scientific">Owenia fusiformis</name>
    <name type="common">Polychaete worm</name>
    <dbReference type="NCBI Taxonomy" id="6347"/>
    <lineage>
        <taxon>Eukaryota</taxon>
        <taxon>Metazoa</taxon>
        <taxon>Spiralia</taxon>
        <taxon>Lophotrochozoa</taxon>
        <taxon>Annelida</taxon>
        <taxon>Polychaeta</taxon>
        <taxon>Sedentaria</taxon>
        <taxon>Canalipalpata</taxon>
        <taxon>Sabellida</taxon>
        <taxon>Oweniida</taxon>
        <taxon>Oweniidae</taxon>
        <taxon>Owenia</taxon>
    </lineage>
</organism>
<feature type="region of interest" description="Disordered" evidence="1">
    <location>
        <begin position="118"/>
        <end position="222"/>
    </location>
</feature>
<keyword evidence="4" id="KW-1185">Reference proteome</keyword>
<dbReference type="EMBL" id="CAIIXF020000007">
    <property type="protein sequence ID" value="CAH1789524.1"/>
    <property type="molecule type" value="Genomic_DNA"/>
</dbReference>